<dbReference type="InterPro" id="IPR027417">
    <property type="entry name" value="P-loop_NTPase"/>
</dbReference>
<reference evidence="4 5" key="1">
    <citation type="journal article" date="2013" name="Curr. Biol.">
        <title>The Genome of the Foraminiferan Reticulomyxa filosa.</title>
        <authorList>
            <person name="Glockner G."/>
            <person name="Hulsmann N."/>
            <person name="Schleicher M."/>
            <person name="Noegel A.A."/>
            <person name="Eichinger L."/>
            <person name="Gallinger C."/>
            <person name="Pawlowski J."/>
            <person name="Sierra R."/>
            <person name="Euteneuer U."/>
            <person name="Pillet L."/>
            <person name="Moustafa A."/>
            <person name="Platzer M."/>
            <person name="Groth M."/>
            <person name="Szafranski K."/>
            <person name="Schliwa M."/>
        </authorList>
    </citation>
    <scope>NUCLEOTIDE SEQUENCE [LARGE SCALE GENOMIC DNA]</scope>
</reference>
<keyword evidence="2" id="KW-0342">GTP-binding</keyword>
<evidence type="ECO:0000259" key="3">
    <source>
        <dbReference type="Pfam" id="PF08153"/>
    </source>
</evidence>
<gene>
    <name evidence="4" type="ORF">RFI_23790</name>
</gene>
<dbReference type="OMA" id="NCETNRE"/>
<accession>X6MI81</accession>
<sequence length="293" mass="33874">MGKGRNKQLLTNRMKRITKEKLGLCLLTTKGHILDENCETNREVVKPKGKFKDYGKITDAKRVVPKGTSHLRDRGTIKRLKMYDEKPLRTRKGEIVKQKFMSRTCENPVSRIHPDRRWFGNSKVVSQKQLQIFRDQITKQVKDPYTIVLKHKKIPYGLLNLDTNKVNRMNLLQVESFNQTFGPGSQRKKPKLKASNLENLATKATQATNEFEEEASAIPKDIEHEKSFEASEKEQLEPIFLSGQSQRIKNELYKVIDSSDVILQVLDARDPMGTRSPHIEKYLKLQCPHKHLS</sequence>
<dbReference type="InterPro" id="IPR012971">
    <property type="entry name" value="NOG2_N_dom"/>
</dbReference>
<organism evidence="4 5">
    <name type="scientific">Reticulomyxa filosa</name>
    <dbReference type="NCBI Taxonomy" id="46433"/>
    <lineage>
        <taxon>Eukaryota</taxon>
        <taxon>Sar</taxon>
        <taxon>Rhizaria</taxon>
        <taxon>Retaria</taxon>
        <taxon>Foraminifera</taxon>
        <taxon>Monothalamids</taxon>
        <taxon>Reticulomyxidae</taxon>
        <taxon>Reticulomyxa</taxon>
    </lineage>
</organism>
<proteinExistence type="predicted"/>
<evidence type="ECO:0000313" key="4">
    <source>
        <dbReference type="EMBL" id="ETO13579.1"/>
    </source>
</evidence>
<dbReference type="GO" id="GO:0005730">
    <property type="term" value="C:nucleolus"/>
    <property type="evidence" value="ECO:0007669"/>
    <property type="project" value="TreeGrafter"/>
</dbReference>
<keyword evidence="5" id="KW-1185">Reference proteome</keyword>
<keyword evidence="1" id="KW-0547">Nucleotide-binding</keyword>
<dbReference type="AlphaFoldDB" id="X6MI81"/>
<evidence type="ECO:0000313" key="5">
    <source>
        <dbReference type="Proteomes" id="UP000023152"/>
    </source>
</evidence>
<dbReference type="Proteomes" id="UP000023152">
    <property type="component" value="Unassembled WGS sequence"/>
</dbReference>
<dbReference type="Pfam" id="PF08153">
    <property type="entry name" value="NGP1NT"/>
    <property type="match status" value="1"/>
</dbReference>
<dbReference type="PANTHER" id="PTHR11089">
    <property type="entry name" value="GTP-BINDING PROTEIN-RELATED"/>
    <property type="match status" value="1"/>
</dbReference>
<comment type="caution">
    <text evidence="4">The sequence shown here is derived from an EMBL/GenBank/DDBJ whole genome shotgun (WGS) entry which is preliminary data.</text>
</comment>
<dbReference type="PANTHER" id="PTHR11089:SF9">
    <property type="entry name" value="NUCLEOLAR GTP-BINDING PROTEIN 2"/>
    <property type="match status" value="1"/>
</dbReference>
<evidence type="ECO:0000256" key="1">
    <source>
        <dbReference type="ARBA" id="ARBA00022741"/>
    </source>
</evidence>
<dbReference type="InterPro" id="IPR050755">
    <property type="entry name" value="TRAFAC_YlqF/YawG_RiboMat"/>
</dbReference>
<name>X6MI81_RETFI</name>
<dbReference type="EMBL" id="ASPP01020521">
    <property type="protein sequence ID" value="ETO13579.1"/>
    <property type="molecule type" value="Genomic_DNA"/>
</dbReference>
<dbReference type="Gene3D" id="3.40.50.300">
    <property type="entry name" value="P-loop containing nucleotide triphosphate hydrolases"/>
    <property type="match status" value="1"/>
</dbReference>
<dbReference type="GO" id="GO:0005525">
    <property type="term" value="F:GTP binding"/>
    <property type="evidence" value="ECO:0007669"/>
    <property type="project" value="UniProtKB-KW"/>
</dbReference>
<dbReference type="OrthoDB" id="5532089at2759"/>
<feature type="domain" description="Nucleolar GTP-binding protein 2 N-terminal" evidence="3">
    <location>
        <begin position="82"/>
        <end position="210"/>
    </location>
</feature>
<protein>
    <recommendedName>
        <fullName evidence="3">Nucleolar GTP-binding protein 2 N-terminal domain-containing protein</fullName>
    </recommendedName>
</protein>
<evidence type="ECO:0000256" key="2">
    <source>
        <dbReference type="ARBA" id="ARBA00023134"/>
    </source>
</evidence>